<dbReference type="CDD" id="cd03392">
    <property type="entry name" value="PAP2_like_2"/>
    <property type="match status" value="1"/>
</dbReference>
<feature type="transmembrane region" description="Helical" evidence="2">
    <location>
        <begin position="36"/>
        <end position="59"/>
    </location>
</feature>
<keyword evidence="2" id="KW-0812">Transmembrane</keyword>
<feature type="transmembrane region" description="Helical" evidence="2">
    <location>
        <begin position="123"/>
        <end position="143"/>
    </location>
</feature>
<evidence type="ECO:0000313" key="5">
    <source>
        <dbReference type="Proteomes" id="UP001157017"/>
    </source>
</evidence>
<evidence type="ECO:0000256" key="2">
    <source>
        <dbReference type="SAM" id="Phobius"/>
    </source>
</evidence>
<dbReference type="EMBL" id="BSUZ01000001">
    <property type="protein sequence ID" value="GMA87140.1"/>
    <property type="molecule type" value="Genomic_DNA"/>
</dbReference>
<feature type="region of interest" description="Disordered" evidence="1">
    <location>
        <begin position="1"/>
        <end position="20"/>
    </location>
</feature>
<feature type="transmembrane region" description="Helical" evidence="2">
    <location>
        <begin position="97"/>
        <end position="116"/>
    </location>
</feature>
<dbReference type="Pfam" id="PF01569">
    <property type="entry name" value="PAP2"/>
    <property type="match status" value="1"/>
</dbReference>
<evidence type="ECO:0000259" key="3">
    <source>
        <dbReference type="SMART" id="SM00014"/>
    </source>
</evidence>
<organism evidence="4 5">
    <name type="scientific">Angustibacter aerolatus</name>
    <dbReference type="NCBI Taxonomy" id="1162965"/>
    <lineage>
        <taxon>Bacteria</taxon>
        <taxon>Bacillati</taxon>
        <taxon>Actinomycetota</taxon>
        <taxon>Actinomycetes</taxon>
        <taxon>Kineosporiales</taxon>
        <taxon>Kineosporiaceae</taxon>
    </lineage>
</organism>
<comment type="caution">
    <text evidence="4">The sequence shown here is derived from an EMBL/GenBank/DDBJ whole genome shotgun (WGS) entry which is preliminary data.</text>
</comment>
<name>A0ABQ6JIR8_9ACTN</name>
<dbReference type="Gene3D" id="1.20.144.10">
    <property type="entry name" value="Phosphatidic acid phosphatase type 2/haloperoxidase"/>
    <property type="match status" value="1"/>
</dbReference>
<dbReference type="InterPro" id="IPR000326">
    <property type="entry name" value="PAP2/HPO"/>
</dbReference>
<feature type="compositionally biased region" description="Low complexity" evidence="1">
    <location>
        <begin position="1"/>
        <end position="11"/>
    </location>
</feature>
<dbReference type="Proteomes" id="UP001157017">
    <property type="component" value="Unassembled WGS sequence"/>
</dbReference>
<evidence type="ECO:0000313" key="4">
    <source>
        <dbReference type="EMBL" id="GMA87140.1"/>
    </source>
</evidence>
<evidence type="ECO:0000256" key="1">
    <source>
        <dbReference type="SAM" id="MobiDB-lite"/>
    </source>
</evidence>
<feature type="transmembrane region" description="Helical" evidence="2">
    <location>
        <begin position="163"/>
        <end position="185"/>
    </location>
</feature>
<dbReference type="SUPFAM" id="SSF48317">
    <property type="entry name" value="Acid phosphatase/Vanadium-dependent haloperoxidase"/>
    <property type="match status" value="1"/>
</dbReference>
<feature type="transmembrane region" description="Helical" evidence="2">
    <location>
        <begin position="223"/>
        <end position="245"/>
    </location>
</feature>
<sequence length="265" mass="28236">MPEVPRQQQPQPAVPGGGPVHRGLAHLADRLRPRSLAAVTLLVGLAACALFTAGAGAVYDQVTEGDGLAGLDRPVLAEMVRDRTPGVTSAVRAYTDVGGPVGMPVLATVVLALVAWRRRSVEPLLLGVATAAGSLLMTLVGKAQVERLRPPTIDAVPPFETSFSFPSGHSLNSMALAAITAYVLVRGQHRTGTRVVTVVLAGVFAVTMGLSRVYLGHHWLTDVLVAWALALAWVAVVVTAHRWYLTTAFAGRRRERHDRLRRSTT</sequence>
<dbReference type="InterPro" id="IPR036938">
    <property type="entry name" value="PAP2/HPO_sf"/>
</dbReference>
<gene>
    <name evidence="4" type="ORF">GCM10025868_23900</name>
</gene>
<dbReference type="PANTHER" id="PTHR14969:SF13">
    <property type="entry name" value="AT30094P"/>
    <property type="match status" value="1"/>
</dbReference>
<reference evidence="5" key="1">
    <citation type="journal article" date="2019" name="Int. J. Syst. Evol. Microbiol.">
        <title>The Global Catalogue of Microorganisms (GCM) 10K type strain sequencing project: providing services to taxonomists for standard genome sequencing and annotation.</title>
        <authorList>
            <consortium name="The Broad Institute Genomics Platform"/>
            <consortium name="The Broad Institute Genome Sequencing Center for Infectious Disease"/>
            <person name="Wu L."/>
            <person name="Ma J."/>
        </authorList>
    </citation>
    <scope>NUCLEOTIDE SEQUENCE [LARGE SCALE GENOMIC DNA]</scope>
    <source>
        <strain evidence="5">NBRC 108730</strain>
    </source>
</reference>
<feature type="domain" description="Phosphatidic acid phosphatase type 2/haloperoxidase" evidence="3">
    <location>
        <begin position="124"/>
        <end position="238"/>
    </location>
</feature>
<keyword evidence="2" id="KW-1133">Transmembrane helix</keyword>
<keyword evidence="5" id="KW-1185">Reference proteome</keyword>
<dbReference type="PANTHER" id="PTHR14969">
    <property type="entry name" value="SPHINGOSINE-1-PHOSPHATE PHOSPHOHYDROLASE"/>
    <property type="match status" value="1"/>
</dbReference>
<protein>
    <recommendedName>
        <fullName evidence="3">Phosphatidic acid phosphatase type 2/haloperoxidase domain-containing protein</fullName>
    </recommendedName>
</protein>
<accession>A0ABQ6JIR8</accession>
<dbReference type="SMART" id="SM00014">
    <property type="entry name" value="acidPPc"/>
    <property type="match status" value="1"/>
</dbReference>
<proteinExistence type="predicted"/>
<feature type="transmembrane region" description="Helical" evidence="2">
    <location>
        <begin position="192"/>
        <end position="211"/>
    </location>
</feature>
<keyword evidence="2" id="KW-0472">Membrane</keyword>